<dbReference type="Proteomes" id="UP000430345">
    <property type="component" value="Unassembled WGS sequence"/>
</dbReference>
<keyword evidence="1" id="KW-0472">Membrane</keyword>
<reference evidence="2 3" key="1">
    <citation type="submission" date="2019-10" db="EMBL/GenBank/DDBJ databases">
        <title>The Genome Sequence of Clostridium tarantellae Isolated from Fish Brain.</title>
        <authorList>
            <person name="Bano L."/>
            <person name="Kiel M."/>
            <person name="Sales G."/>
            <person name="Doxey A.C."/>
            <person name="Mansfield M.J."/>
            <person name="Schiavone M."/>
            <person name="Rossetto O."/>
            <person name="Pirazzini M."/>
            <person name="Dobrindt U."/>
            <person name="Montecucco C."/>
        </authorList>
    </citation>
    <scope>NUCLEOTIDE SEQUENCE [LARGE SCALE GENOMIC DNA]</scope>
    <source>
        <strain evidence="2 3">DSM 3997</strain>
    </source>
</reference>
<evidence type="ECO:0000313" key="2">
    <source>
        <dbReference type="EMBL" id="MPQ45057.1"/>
    </source>
</evidence>
<dbReference type="PANTHER" id="PTHR37305:SF1">
    <property type="entry name" value="MEMBRANE PROTEIN"/>
    <property type="match status" value="1"/>
</dbReference>
<comment type="caution">
    <text evidence="2">The sequence shown here is derived from an EMBL/GenBank/DDBJ whole genome shotgun (WGS) entry which is preliminary data.</text>
</comment>
<dbReference type="Pfam" id="PF12679">
    <property type="entry name" value="ABC2_membrane_2"/>
    <property type="match status" value="1"/>
</dbReference>
<proteinExistence type="predicted"/>
<dbReference type="EMBL" id="WHJC01000415">
    <property type="protein sequence ID" value="MPQ45057.1"/>
    <property type="molecule type" value="Genomic_DNA"/>
</dbReference>
<sequence length="418" mass="48025">MKDLLVFELKKIIRKKLNIIVILGSLLLTIILFIAPVMQFISFNENGEQVKGFSAIKLEKQRQEEMAGMLTEERITEDILKYQQLFHNPANVVIDDGKKELSESIFSKYVAPKMYYLGFINNTYTLPNLYDYSFSEIKKLPLENGANFYKQRNEKVYKILNASYEDWNYSDKEKNFWIEKSKEVSEPYEYGYHEGWNTIFNCIELMALPIIAICICIASVFAGEYQCGADNIILSSRYGKSKLIIAKILASFIFSFTVYTINILFALGIILLCFGTGGWNLPIQIMNSTIPYALTFLSATIVSLITLYLIMFAMVSITLLLSAKMKTPFSVLIVIICVLIAPFFFKLSETNGIWNHIFMLFPSISCQPVFFLDATNYLSYPLTGFTVDILTMRIIIYMIICMICIPCSYYVFKKHEVV</sequence>
<feature type="transmembrane region" description="Helical" evidence="1">
    <location>
        <begin position="205"/>
        <end position="223"/>
    </location>
</feature>
<evidence type="ECO:0000313" key="3">
    <source>
        <dbReference type="Proteomes" id="UP000430345"/>
    </source>
</evidence>
<evidence type="ECO:0000256" key="1">
    <source>
        <dbReference type="SAM" id="Phobius"/>
    </source>
</evidence>
<feature type="transmembrane region" description="Helical" evidence="1">
    <location>
        <begin position="292"/>
        <end position="321"/>
    </location>
</feature>
<dbReference type="PANTHER" id="PTHR37305">
    <property type="entry name" value="INTEGRAL MEMBRANE PROTEIN-RELATED"/>
    <property type="match status" value="1"/>
</dbReference>
<protein>
    <submittedName>
        <fullName evidence="2">ABC transporter permease subunit</fullName>
    </submittedName>
</protein>
<dbReference type="OrthoDB" id="1700423at2"/>
<keyword evidence="3" id="KW-1185">Reference proteome</keyword>
<gene>
    <name evidence="2" type="ORF">GBZ86_15140</name>
</gene>
<organism evidence="2 3">
    <name type="scientific">Clostridium tarantellae</name>
    <dbReference type="NCBI Taxonomy" id="39493"/>
    <lineage>
        <taxon>Bacteria</taxon>
        <taxon>Bacillati</taxon>
        <taxon>Bacillota</taxon>
        <taxon>Clostridia</taxon>
        <taxon>Eubacteriales</taxon>
        <taxon>Clostridiaceae</taxon>
        <taxon>Clostridium</taxon>
    </lineage>
</organism>
<keyword evidence="1" id="KW-0812">Transmembrane</keyword>
<name>A0A6I1MS89_9CLOT</name>
<dbReference type="GO" id="GO:0005886">
    <property type="term" value="C:plasma membrane"/>
    <property type="evidence" value="ECO:0007669"/>
    <property type="project" value="UniProtKB-SubCell"/>
</dbReference>
<feature type="transmembrane region" description="Helical" evidence="1">
    <location>
        <begin position="390"/>
        <end position="412"/>
    </location>
</feature>
<keyword evidence="1" id="KW-1133">Transmembrane helix</keyword>
<dbReference type="RefSeq" id="WP_152892038.1">
    <property type="nucleotide sequence ID" value="NZ_WHJC01000415.1"/>
</dbReference>
<feature type="transmembrane region" description="Helical" evidence="1">
    <location>
        <begin position="244"/>
        <end position="272"/>
    </location>
</feature>
<feature type="transmembrane region" description="Helical" evidence="1">
    <location>
        <begin position="328"/>
        <end position="345"/>
    </location>
</feature>
<feature type="transmembrane region" description="Helical" evidence="1">
    <location>
        <begin position="20"/>
        <end position="41"/>
    </location>
</feature>
<feature type="transmembrane region" description="Helical" evidence="1">
    <location>
        <begin position="357"/>
        <end position="378"/>
    </location>
</feature>
<dbReference type="AlphaFoldDB" id="A0A6I1MS89"/>
<dbReference type="GO" id="GO:0140359">
    <property type="term" value="F:ABC-type transporter activity"/>
    <property type="evidence" value="ECO:0007669"/>
    <property type="project" value="InterPro"/>
</dbReference>
<accession>A0A6I1MS89</accession>